<feature type="domain" description="ABC transporter" evidence="5">
    <location>
        <begin position="57"/>
        <end position="291"/>
    </location>
</feature>
<dbReference type="PANTHER" id="PTHR43166:SF38">
    <property type="entry name" value="L-CYSTINE TRANSPORT SYSTEM ATP-BINDING PROTEIN TCYN"/>
    <property type="match status" value="1"/>
</dbReference>
<keyword evidence="1" id="KW-0813">Transport</keyword>
<feature type="region of interest" description="Disordered" evidence="4">
    <location>
        <begin position="1"/>
        <end position="53"/>
    </location>
</feature>
<dbReference type="GO" id="GO:0015424">
    <property type="term" value="F:ABC-type amino acid transporter activity"/>
    <property type="evidence" value="ECO:0007669"/>
    <property type="project" value="InterPro"/>
</dbReference>
<dbReference type="SMART" id="SM00382">
    <property type="entry name" value="AAA"/>
    <property type="match status" value="1"/>
</dbReference>
<gene>
    <name evidence="6" type="ORF">EAH80_18695</name>
</gene>
<sequence length="300" mass="32359">MNGAQDPAGRSEATRENAPAGRSEATRENAPAGRSEATRDNDPAGRSEATRDKYPVLSVRGLTKAYHDRPVLTGIDLDGAEHQVVVLIGASGSGKSTLLRCIDLLEDIDDGQILLDGRDISDPRIDADKARQAMGMVFQSFNLFPHMSALANVALAPRVVHGSTRREAQDRGRELLARVGLAAHADAYPDKLSGGQQQRVAIARALAYDPRLLLLDEITSALDPELVGEVLALVRELATAGRTIVMATHEMAFAREVADRVCFLDGGMIVESGSAERVLTDPQQIRTRQFLQRFTGLDAS</sequence>
<dbReference type="PROSITE" id="PS00211">
    <property type="entry name" value="ABC_TRANSPORTER_1"/>
    <property type="match status" value="1"/>
</dbReference>
<dbReference type="Gene3D" id="3.40.50.300">
    <property type="entry name" value="P-loop containing nucleotide triphosphate hydrolases"/>
    <property type="match status" value="1"/>
</dbReference>
<keyword evidence="2" id="KW-0547">Nucleotide-binding</keyword>
<dbReference type="CDD" id="cd03262">
    <property type="entry name" value="ABC_HisP_GlnQ"/>
    <property type="match status" value="1"/>
</dbReference>
<dbReference type="InterPro" id="IPR030679">
    <property type="entry name" value="ABC_ATPase_HisP-typ"/>
</dbReference>
<feature type="compositionally biased region" description="Basic and acidic residues" evidence="4">
    <location>
        <begin position="36"/>
        <end position="53"/>
    </location>
</feature>
<dbReference type="OrthoDB" id="4398079at2"/>
<name>A0A502E506_9MYCO</name>
<proteinExistence type="predicted"/>
<evidence type="ECO:0000256" key="2">
    <source>
        <dbReference type="ARBA" id="ARBA00022741"/>
    </source>
</evidence>
<dbReference type="Pfam" id="PF00005">
    <property type="entry name" value="ABC_tran"/>
    <property type="match status" value="1"/>
</dbReference>
<dbReference type="PROSITE" id="PS50893">
    <property type="entry name" value="ABC_TRANSPORTER_2"/>
    <property type="match status" value="1"/>
</dbReference>
<evidence type="ECO:0000256" key="3">
    <source>
        <dbReference type="ARBA" id="ARBA00022840"/>
    </source>
</evidence>
<keyword evidence="7" id="KW-1185">Reference proteome</keyword>
<dbReference type="Proteomes" id="UP000320095">
    <property type="component" value="Unassembled WGS sequence"/>
</dbReference>
<organism evidence="6 7">
    <name type="scientific">Mycolicibacterium hodleri</name>
    <dbReference type="NCBI Taxonomy" id="49897"/>
    <lineage>
        <taxon>Bacteria</taxon>
        <taxon>Bacillati</taxon>
        <taxon>Actinomycetota</taxon>
        <taxon>Actinomycetes</taxon>
        <taxon>Mycobacteriales</taxon>
        <taxon>Mycobacteriaceae</taxon>
        <taxon>Mycolicibacterium</taxon>
    </lineage>
</organism>
<dbReference type="InterPro" id="IPR003593">
    <property type="entry name" value="AAA+_ATPase"/>
</dbReference>
<comment type="caution">
    <text evidence="6">The sequence shown here is derived from an EMBL/GenBank/DDBJ whole genome shotgun (WGS) entry which is preliminary data.</text>
</comment>
<dbReference type="InterPro" id="IPR003439">
    <property type="entry name" value="ABC_transporter-like_ATP-bd"/>
</dbReference>
<dbReference type="InterPro" id="IPR017871">
    <property type="entry name" value="ABC_transporter-like_CS"/>
</dbReference>
<dbReference type="SUPFAM" id="SSF52540">
    <property type="entry name" value="P-loop containing nucleoside triphosphate hydrolases"/>
    <property type="match status" value="1"/>
</dbReference>
<evidence type="ECO:0000313" key="7">
    <source>
        <dbReference type="Proteomes" id="UP000320095"/>
    </source>
</evidence>
<dbReference type="PANTHER" id="PTHR43166">
    <property type="entry name" value="AMINO ACID IMPORT ATP-BINDING PROTEIN"/>
    <property type="match status" value="1"/>
</dbReference>
<dbReference type="GO" id="GO:0016887">
    <property type="term" value="F:ATP hydrolysis activity"/>
    <property type="evidence" value="ECO:0007669"/>
    <property type="project" value="InterPro"/>
</dbReference>
<dbReference type="AlphaFoldDB" id="A0A502E506"/>
<accession>A0A502E506</accession>
<evidence type="ECO:0000256" key="4">
    <source>
        <dbReference type="SAM" id="MobiDB-lite"/>
    </source>
</evidence>
<keyword evidence="3 6" id="KW-0067">ATP-binding</keyword>
<dbReference type="PIRSF" id="PIRSF039085">
    <property type="entry name" value="ABC_ATPase_HisP"/>
    <property type="match status" value="1"/>
</dbReference>
<dbReference type="GO" id="GO:0005524">
    <property type="term" value="F:ATP binding"/>
    <property type="evidence" value="ECO:0007669"/>
    <property type="project" value="UniProtKB-KW"/>
</dbReference>
<protein>
    <submittedName>
        <fullName evidence="6">Amino acid ABC transporter ATP-binding protein</fullName>
    </submittedName>
</protein>
<evidence type="ECO:0000256" key="1">
    <source>
        <dbReference type="ARBA" id="ARBA00022448"/>
    </source>
</evidence>
<evidence type="ECO:0000259" key="5">
    <source>
        <dbReference type="PROSITE" id="PS50893"/>
    </source>
</evidence>
<dbReference type="RefSeq" id="WP_140694030.1">
    <property type="nucleotide sequence ID" value="NZ_RCZG01000007.1"/>
</dbReference>
<dbReference type="InterPro" id="IPR050086">
    <property type="entry name" value="MetN_ABC_transporter-like"/>
</dbReference>
<evidence type="ECO:0000313" key="6">
    <source>
        <dbReference type="EMBL" id="TPG32818.1"/>
    </source>
</evidence>
<dbReference type="InterPro" id="IPR027417">
    <property type="entry name" value="P-loop_NTPase"/>
</dbReference>
<dbReference type="EMBL" id="RCZG01000007">
    <property type="protein sequence ID" value="TPG32818.1"/>
    <property type="molecule type" value="Genomic_DNA"/>
</dbReference>
<reference evidence="6 7" key="1">
    <citation type="journal article" date="2019" name="Environ. Microbiol.">
        <title>Species interactions and distinct microbial communities in high Arctic permafrost affected cryosols are associated with the CH4 and CO2 gas fluxes.</title>
        <authorList>
            <person name="Altshuler I."/>
            <person name="Hamel J."/>
            <person name="Turney S."/>
            <person name="Magnuson E."/>
            <person name="Levesque R."/>
            <person name="Greer C."/>
            <person name="Whyte L.G."/>
        </authorList>
    </citation>
    <scope>NUCLEOTIDE SEQUENCE [LARGE SCALE GENOMIC DNA]</scope>
    <source>
        <strain evidence="6 7">S5.20</strain>
    </source>
</reference>